<dbReference type="OrthoDB" id="26282at2759"/>
<protein>
    <recommendedName>
        <fullName evidence="4">Suppressor of forked domain-containing protein</fullName>
    </recommendedName>
</protein>
<dbReference type="InterPro" id="IPR011990">
    <property type="entry name" value="TPR-like_helical_dom_sf"/>
</dbReference>
<dbReference type="InterPro" id="IPR008847">
    <property type="entry name" value="Suf"/>
</dbReference>
<dbReference type="InterPro" id="IPR045243">
    <property type="entry name" value="Rna14-like"/>
</dbReference>
<dbReference type="GO" id="GO:0003729">
    <property type="term" value="F:mRNA binding"/>
    <property type="evidence" value="ECO:0007669"/>
    <property type="project" value="TreeGrafter"/>
</dbReference>
<accession>A0A9N9MAB3</accession>
<dbReference type="GO" id="GO:0005634">
    <property type="term" value="C:nucleus"/>
    <property type="evidence" value="ECO:0007669"/>
    <property type="project" value="UniProtKB-SubCell"/>
</dbReference>
<gene>
    <name evidence="5" type="ORF">CEUTPL_LOCUS135</name>
</gene>
<reference evidence="5" key="1">
    <citation type="submission" date="2022-01" db="EMBL/GenBank/DDBJ databases">
        <authorList>
            <person name="King R."/>
        </authorList>
    </citation>
    <scope>NUCLEOTIDE SEQUENCE</scope>
</reference>
<comment type="subcellular location">
    <subcellularLocation>
        <location evidence="1">Nucleus</location>
    </subcellularLocation>
</comment>
<dbReference type="Proteomes" id="UP001152799">
    <property type="component" value="Chromosome 1"/>
</dbReference>
<keyword evidence="6" id="KW-1185">Reference proteome</keyword>
<dbReference type="GO" id="GO:0031124">
    <property type="term" value="P:mRNA 3'-end processing"/>
    <property type="evidence" value="ECO:0007669"/>
    <property type="project" value="InterPro"/>
</dbReference>
<dbReference type="Gene3D" id="1.25.40.1040">
    <property type="match status" value="1"/>
</dbReference>
<evidence type="ECO:0000256" key="2">
    <source>
        <dbReference type="ARBA" id="ARBA00022737"/>
    </source>
</evidence>
<evidence type="ECO:0000313" key="6">
    <source>
        <dbReference type="Proteomes" id="UP001152799"/>
    </source>
</evidence>
<keyword evidence="2" id="KW-0677">Repeat</keyword>
<dbReference type="PANTHER" id="PTHR19980">
    <property type="entry name" value="RNA CLEAVAGE STIMULATION FACTOR"/>
    <property type="match status" value="1"/>
</dbReference>
<evidence type="ECO:0000256" key="3">
    <source>
        <dbReference type="ARBA" id="ARBA00023242"/>
    </source>
</evidence>
<feature type="domain" description="Suppressor of forked" evidence="4">
    <location>
        <begin position="17"/>
        <end position="538"/>
    </location>
</feature>
<name>A0A9N9MAB3_9CUCU</name>
<dbReference type="Pfam" id="PF05843">
    <property type="entry name" value="Suf"/>
    <property type="match status" value="1"/>
</dbReference>
<dbReference type="EMBL" id="OU892277">
    <property type="protein sequence ID" value="CAG9759383.1"/>
    <property type="molecule type" value="Genomic_DNA"/>
</dbReference>
<organism evidence="5 6">
    <name type="scientific">Ceutorhynchus assimilis</name>
    <name type="common">cabbage seed weevil</name>
    <dbReference type="NCBI Taxonomy" id="467358"/>
    <lineage>
        <taxon>Eukaryota</taxon>
        <taxon>Metazoa</taxon>
        <taxon>Ecdysozoa</taxon>
        <taxon>Arthropoda</taxon>
        <taxon>Hexapoda</taxon>
        <taxon>Insecta</taxon>
        <taxon>Pterygota</taxon>
        <taxon>Neoptera</taxon>
        <taxon>Endopterygota</taxon>
        <taxon>Coleoptera</taxon>
        <taxon>Polyphaga</taxon>
        <taxon>Cucujiformia</taxon>
        <taxon>Curculionidae</taxon>
        <taxon>Ceutorhynchinae</taxon>
        <taxon>Ceutorhynchus</taxon>
    </lineage>
</organism>
<dbReference type="AlphaFoldDB" id="A0A9N9MAB3"/>
<dbReference type="SUPFAM" id="SSF48452">
    <property type="entry name" value="TPR-like"/>
    <property type="match status" value="1"/>
</dbReference>
<evidence type="ECO:0000256" key="1">
    <source>
        <dbReference type="ARBA" id="ARBA00004123"/>
    </source>
</evidence>
<keyword evidence="3" id="KW-0539">Nucleus</keyword>
<proteinExistence type="predicted"/>
<evidence type="ECO:0000313" key="5">
    <source>
        <dbReference type="EMBL" id="CAG9759383.1"/>
    </source>
</evidence>
<dbReference type="SMART" id="SM00386">
    <property type="entry name" value="HAT"/>
    <property type="match status" value="11"/>
</dbReference>
<dbReference type="PANTHER" id="PTHR19980:SF0">
    <property type="entry name" value="CLEAVAGE STIMULATION FACTOR SUBUNIT 3"/>
    <property type="match status" value="1"/>
</dbReference>
<dbReference type="InterPro" id="IPR003107">
    <property type="entry name" value="HAT"/>
</dbReference>
<sequence>MNRNFPNIVWANETLYRIQDHLERNPYDLDLWAILLDEAAGKRISEVRPLYEHLITIFPGASKYWKFYIEQEIKAENFERAEKLFKRCLLNILNLDLWKMYLTYIKETKRSLPNYPEIMCQAYDFALHKIGIDINSFSIWNDYINFIKGVEAVGWYAKKQKLASLRSLYQRGIKTPITGIDSLWKDYLELEHRQDPIHAEKTRLEFCKSYARPRHVANMFAEKMKGINKNAQSVPPNGSPRERKQVELWWKYIGWEIGNPLRTEDTALYTKRVHFAFEQCLLCMGHHPDVWLRAARHLEFSSKILVEKGDLNASNVVNEQVAHIFGRAIAILNRNMFLYFAYADFEEGRLKYEKVHEIYSKYLDIPGIHPTLAYIQYMKFARRAEGLESARKVFKRARDDPRSQYHIFVYAALMEWHYSTDKNTAFRTLELGFKKFGGIPEYVTSYIDYLSHLNENNNTRQLFEKILSSGRLGNENSIDIWNKFLEFESNVGDLPSIVEVKKRRVEVLSKIKKVEGKATAQLVDKYRFLDLYPGTPKELENIGYSEVINVTGVSGMNTFLGSIIDQAKQIPLPKPDYGQMIPYKPKKNALPGDHPVPGGSFPLPPLAADLCKLLPPPDCFQGPFVHVDKLMDIFNRLHLPEKAPTTTENGFMRFFAIAKSGIRLDESDCRDLRLPPKNDIYRKRQRKN</sequence>
<evidence type="ECO:0000259" key="4">
    <source>
        <dbReference type="Pfam" id="PF05843"/>
    </source>
</evidence>